<dbReference type="AlphaFoldDB" id="A0A366GUU2"/>
<evidence type="ECO:0000313" key="2">
    <source>
        <dbReference type="Proteomes" id="UP000252995"/>
    </source>
</evidence>
<evidence type="ECO:0000313" key="1">
    <source>
        <dbReference type="EMBL" id="RBP30607.1"/>
    </source>
</evidence>
<proteinExistence type="predicted"/>
<dbReference type="InterPro" id="IPR021378">
    <property type="entry name" value="DUF3010"/>
</dbReference>
<dbReference type="Pfam" id="PF11215">
    <property type="entry name" value="DUF3010"/>
    <property type="match status" value="1"/>
</dbReference>
<protein>
    <submittedName>
        <fullName evidence="1">DUF3010 family protein</fullName>
    </submittedName>
</protein>
<accession>A0A366GUU2</accession>
<dbReference type="STRING" id="379482.SAMN04487961_1755"/>
<dbReference type="EMBL" id="QNRO01000007">
    <property type="protein sequence ID" value="RBP30607.1"/>
    <property type="molecule type" value="Genomic_DNA"/>
</dbReference>
<dbReference type="OrthoDB" id="6214536at2"/>
<reference evidence="1 2" key="1">
    <citation type="submission" date="2018-06" db="EMBL/GenBank/DDBJ databases">
        <title>Freshwater and sediment microbial communities from various areas in North America, analyzing microbe dynamics in response to fracking.</title>
        <authorList>
            <person name="Lamendella R."/>
        </authorList>
    </citation>
    <scope>NUCLEOTIDE SEQUENCE [LARGE SCALE GENOMIC DNA]</scope>
    <source>
        <strain evidence="1 2">114J</strain>
    </source>
</reference>
<dbReference type="RefSeq" id="WP_113862499.1">
    <property type="nucleotide sequence ID" value="NZ_QNRO01000007.1"/>
</dbReference>
<sequence length="153" mass="16598">MIVCGVELTGSDAVVCLLNMDRGQFNLPECKVRKLSLPKNHSREDLKRFQAAFAALMAEYGVTTVAIKERMPKGKFAGGAISFKMEAAIQLITDIELMVTLLPPALIKSTLASNPLSIAFTDTGLKAFQETAFIAAYVGQLQGQRSGTCELRK</sequence>
<dbReference type="Proteomes" id="UP000252995">
    <property type="component" value="Unassembled WGS sequence"/>
</dbReference>
<organism evidence="1 2">
    <name type="scientific">Marinobacter pelagius</name>
    <dbReference type="NCBI Taxonomy" id="379482"/>
    <lineage>
        <taxon>Bacteria</taxon>
        <taxon>Pseudomonadati</taxon>
        <taxon>Pseudomonadota</taxon>
        <taxon>Gammaproteobacteria</taxon>
        <taxon>Pseudomonadales</taxon>
        <taxon>Marinobacteraceae</taxon>
        <taxon>Marinobacter</taxon>
    </lineage>
</organism>
<comment type="caution">
    <text evidence="1">The sequence shown here is derived from an EMBL/GenBank/DDBJ whole genome shotgun (WGS) entry which is preliminary data.</text>
</comment>
<gene>
    <name evidence="1" type="ORF">DET50_10721</name>
</gene>
<name>A0A366GUU2_9GAMM</name>